<dbReference type="PANTHER" id="PTHR44154:SF1">
    <property type="entry name" value="QUINONE OXIDOREDUCTASE"/>
    <property type="match status" value="1"/>
</dbReference>
<dbReference type="SMART" id="SM00829">
    <property type="entry name" value="PKS_ER"/>
    <property type="match status" value="1"/>
</dbReference>
<dbReference type="HOGENOM" id="CLU_026673_3_4_9"/>
<evidence type="ECO:0000259" key="2">
    <source>
        <dbReference type="SMART" id="SM00829"/>
    </source>
</evidence>
<dbReference type="Pfam" id="PF08240">
    <property type="entry name" value="ADH_N"/>
    <property type="match status" value="1"/>
</dbReference>
<dbReference type="OrthoDB" id="9787435at2"/>
<dbReference type="AlphaFoldDB" id="A0A089MWR6"/>
<dbReference type="InterPro" id="IPR020843">
    <property type="entry name" value="ER"/>
</dbReference>
<dbReference type="Proteomes" id="UP000029518">
    <property type="component" value="Chromosome"/>
</dbReference>
<sequence length="324" mass="35499">MKAVVLEHPCEPQELKVRDVPLPEVKPGWVLVKIKAFGINRSEIFTRQGHSPSVQLPRIIGIECVGEVEDPSDSSWVKGQRVVSLMGGLGRDFDGSYAEYALIPSDQVYPVDIQLDWAELAAIPEMYYTAYASLFDTLKLTHGETLLIRGGTSSVGLAALQLAKSIGARVISTTRNPDKFELLRQSGADHILLDDDSLREKLFAIAPSGANKILELVGTVTLKHSLSLAAEYGVVCVTGILAGEWVMSGFEPMVDVPTNVYLTSFTSTPVKSDLLSDLFQHMEKYELKVPITKVLPLERIHEAHLLMESNTANGKIVIVNNSSE</sequence>
<dbReference type="InterPro" id="IPR036291">
    <property type="entry name" value="NAD(P)-bd_dom_sf"/>
</dbReference>
<evidence type="ECO:0000256" key="1">
    <source>
        <dbReference type="ARBA" id="ARBA00022857"/>
    </source>
</evidence>
<dbReference type="KEGG" id="pbd:PBOR_30910"/>
<dbReference type="PANTHER" id="PTHR44154">
    <property type="entry name" value="QUINONE OXIDOREDUCTASE"/>
    <property type="match status" value="1"/>
</dbReference>
<organism evidence="3 4">
    <name type="scientific">Paenibacillus borealis</name>
    <dbReference type="NCBI Taxonomy" id="160799"/>
    <lineage>
        <taxon>Bacteria</taxon>
        <taxon>Bacillati</taxon>
        <taxon>Bacillota</taxon>
        <taxon>Bacilli</taxon>
        <taxon>Bacillales</taxon>
        <taxon>Paenibacillaceae</taxon>
        <taxon>Paenibacillus</taxon>
    </lineage>
</organism>
<proteinExistence type="predicted"/>
<evidence type="ECO:0000313" key="4">
    <source>
        <dbReference type="Proteomes" id="UP000029518"/>
    </source>
</evidence>
<reference evidence="3" key="1">
    <citation type="submission" date="2014-08" db="EMBL/GenBank/DDBJ databases">
        <title>Comparative genomics of the Paenibacillus odorifer group.</title>
        <authorList>
            <person name="den Bakker H.C."/>
            <person name="Tsai Y.-C.Y.-C."/>
            <person name="Martin N."/>
            <person name="Korlach J."/>
            <person name="Wiedmann M."/>
        </authorList>
    </citation>
    <scope>NUCLEOTIDE SEQUENCE [LARGE SCALE GENOMIC DNA]</scope>
    <source>
        <strain evidence="3">DSM 13188</strain>
    </source>
</reference>
<dbReference type="SUPFAM" id="SSF50129">
    <property type="entry name" value="GroES-like"/>
    <property type="match status" value="1"/>
</dbReference>
<protein>
    <submittedName>
        <fullName evidence="3">Alcohol dehydrogenase</fullName>
    </submittedName>
</protein>
<dbReference type="Pfam" id="PF00107">
    <property type="entry name" value="ADH_zinc_N"/>
    <property type="match status" value="1"/>
</dbReference>
<evidence type="ECO:0000313" key="3">
    <source>
        <dbReference type="EMBL" id="AIQ60849.1"/>
    </source>
</evidence>
<dbReference type="InterPro" id="IPR051603">
    <property type="entry name" value="Zinc-ADH_QOR/CCCR"/>
</dbReference>
<dbReference type="InterPro" id="IPR013149">
    <property type="entry name" value="ADH-like_C"/>
</dbReference>
<feature type="domain" description="Enoyl reductase (ER)" evidence="2">
    <location>
        <begin position="12"/>
        <end position="318"/>
    </location>
</feature>
<name>A0A089MWR6_PAEBO</name>
<accession>A0A089MWR6</accession>
<dbReference type="InterPro" id="IPR013154">
    <property type="entry name" value="ADH-like_N"/>
</dbReference>
<dbReference type="CDD" id="cd08243">
    <property type="entry name" value="quinone_oxidoreductase_like_1"/>
    <property type="match status" value="1"/>
</dbReference>
<dbReference type="RefSeq" id="WP_042217482.1">
    <property type="nucleotide sequence ID" value="NZ_CP009285.1"/>
</dbReference>
<dbReference type="Gene3D" id="3.90.180.10">
    <property type="entry name" value="Medium-chain alcohol dehydrogenases, catalytic domain"/>
    <property type="match status" value="1"/>
</dbReference>
<keyword evidence="4" id="KW-1185">Reference proteome</keyword>
<dbReference type="SUPFAM" id="SSF51735">
    <property type="entry name" value="NAD(P)-binding Rossmann-fold domains"/>
    <property type="match status" value="1"/>
</dbReference>
<gene>
    <name evidence="3" type="ORF">PBOR_30910</name>
</gene>
<dbReference type="GO" id="GO:0016491">
    <property type="term" value="F:oxidoreductase activity"/>
    <property type="evidence" value="ECO:0007669"/>
    <property type="project" value="InterPro"/>
</dbReference>
<dbReference type="EMBL" id="CP009285">
    <property type="protein sequence ID" value="AIQ60849.1"/>
    <property type="molecule type" value="Genomic_DNA"/>
</dbReference>
<dbReference type="InterPro" id="IPR011032">
    <property type="entry name" value="GroES-like_sf"/>
</dbReference>
<keyword evidence="1" id="KW-0521">NADP</keyword>